<accession>A0A2P5EX42</accession>
<sequence length="111" mass="12930">MLIPEFLPIPGRFLHIFSKFHFLFLSLTLLLLTLKKKKKTLKTKTTKGKQNKTGLSSTTPESFRTIRKESEQSKTRQDKPMYLNSSKDVEFWFSPKAAQNHDSRNIWSVGK</sequence>
<gene>
    <name evidence="3" type="ORF">TorRG33x02_141400</name>
</gene>
<dbReference type="Proteomes" id="UP000237000">
    <property type="component" value="Unassembled WGS sequence"/>
</dbReference>
<keyword evidence="2" id="KW-1133">Transmembrane helix</keyword>
<dbReference type="EMBL" id="JXTC01000087">
    <property type="protein sequence ID" value="PON90108.1"/>
    <property type="molecule type" value="Genomic_DNA"/>
</dbReference>
<comment type="caution">
    <text evidence="3">The sequence shown here is derived from an EMBL/GenBank/DDBJ whole genome shotgun (WGS) entry which is preliminary data.</text>
</comment>
<evidence type="ECO:0000256" key="1">
    <source>
        <dbReference type="SAM" id="MobiDB-lite"/>
    </source>
</evidence>
<reference evidence="4" key="1">
    <citation type="submission" date="2016-06" db="EMBL/GenBank/DDBJ databases">
        <title>Parallel loss of symbiosis genes in relatives of nitrogen-fixing non-legume Parasponia.</title>
        <authorList>
            <person name="Van Velzen R."/>
            <person name="Holmer R."/>
            <person name="Bu F."/>
            <person name="Rutten L."/>
            <person name="Van Zeijl A."/>
            <person name="Liu W."/>
            <person name="Santuari L."/>
            <person name="Cao Q."/>
            <person name="Sharma T."/>
            <person name="Shen D."/>
            <person name="Roswanjaya Y."/>
            <person name="Wardhani T."/>
            <person name="Kalhor M.S."/>
            <person name="Jansen J."/>
            <person name="Van den Hoogen J."/>
            <person name="Gungor B."/>
            <person name="Hartog M."/>
            <person name="Hontelez J."/>
            <person name="Verver J."/>
            <person name="Yang W.-C."/>
            <person name="Schijlen E."/>
            <person name="Repin R."/>
            <person name="Schilthuizen M."/>
            <person name="Schranz E."/>
            <person name="Heidstra R."/>
            <person name="Miyata K."/>
            <person name="Fedorova E."/>
            <person name="Kohlen W."/>
            <person name="Bisseling T."/>
            <person name="Smit S."/>
            <person name="Geurts R."/>
        </authorList>
    </citation>
    <scope>NUCLEOTIDE SEQUENCE [LARGE SCALE GENOMIC DNA]</scope>
    <source>
        <strain evidence="4">cv. RG33-2</strain>
    </source>
</reference>
<evidence type="ECO:0000313" key="3">
    <source>
        <dbReference type="EMBL" id="PON90108.1"/>
    </source>
</evidence>
<proteinExistence type="predicted"/>
<dbReference type="InParanoid" id="A0A2P5EX42"/>
<keyword evidence="2" id="KW-0472">Membrane</keyword>
<keyword evidence="2" id="KW-0812">Transmembrane</keyword>
<evidence type="ECO:0000256" key="2">
    <source>
        <dbReference type="SAM" id="Phobius"/>
    </source>
</evidence>
<feature type="transmembrane region" description="Helical" evidence="2">
    <location>
        <begin position="12"/>
        <end position="34"/>
    </location>
</feature>
<feature type="region of interest" description="Disordered" evidence="1">
    <location>
        <begin position="39"/>
        <end position="79"/>
    </location>
</feature>
<dbReference type="AlphaFoldDB" id="A0A2P5EX42"/>
<feature type="compositionally biased region" description="Basic residues" evidence="1">
    <location>
        <begin position="39"/>
        <end position="50"/>
    </location>
</feature>
<keyword evidence="4" id="KW-1185">Reference proteome</keyword>
<protein>
    <submittedName>
        <fullName evidence="3">Uncharacterized protein</fullName>
    </submittedName>
</protein>
<feature type="compositionally biased region" description="Basic and acidic residues" evidence="1">
    <location>
        <begin position="64"/>
        <end position="79"/>
    </location>
</feature>
<name>A0A2P5EX42_TREOI</name>
<organism evidence="3 4">
    <name type="scientific">Trema orientale</name>
    <name type="common">Charcoal tree</name>
    <name type="synonym">Celtis orientalis</name>
    <dbReference type="NCBI Taxonomy" id="63057"/>
    <lineage>
        <taxon>Eukaryota</taxon>
        <taxon>Viridiplantae</taxon>
        <taxon>Streptophyta</taxon>
        <taxon>Embryophyta</taxon>
        <taxon>Tracheophyta</taxon>
        <taxon>Spermatophyta</taxon>
        <taxon>Magnoliopsida</taxon>
        <taxon>eudicotyledons</taxon>
        <taxon>Gunneridae</taxon>
        <taxon>Pentapetalae</taxon>
        <taxon>rosids</taxon>
        <taxon>fabids</taxon>
        <taxon>Rosales</taxon>
        <taxon>Cannabaceae</taxon>
        <taxon>Trema</taxon>
    </lineage>
</organism>
<evidence type="ECO:0000313" key="4">
    <source>
        <dbReference type="Proteomes" id="UP000237000"/>
    </source>
</evidence>